<comment type="caution">
    <text evidence="1">The sequence shown here is derived from an EMBL/GenBank/DDBJ whole genome shotgun (WGS) entry which is preliminary data.</text>
</comment>
<keyword evidence="1" id="KW-0496">Mitochondrion</keyword>
<evidence type="ECO:0000313" key="1">
    <source>
        <dbReference type="EMBL" id="KUM51219.1"/>
    </source>
</evidence>
<dbReference type="EMBL" id="LKAM01000001">
    <property type="protein sequence ID" value="KUM51219.1"/>
    <property type="molecule type" value="Genomic_DNA"/>
</dbReference>
<accession>A0A101M5F7</accession>
<proteinExistence type="predicted"/>
<organism evidence="1">
    <name type="scientific">Picea glauca</name>
    <name type="common">White spruce</name>
    <name type="synonym">Pinus glauca</name>
    <dbReference type="NCBI Taxonomy" id="3330"/>
    <lineage>
        <taxon>Eukaryota</taxon>
        <taxon>Viridiplantae</taxon>
        <taxon>Streptophyta</taxon>
        <taxon>Embryophyta</taxon>
        <taxon>Tracheophyta</taxon>
        <taxon>Spermatophyta</taxon>
        <taxon>Pinopsida</taxon>
        <taxon>Pinidae</taxon>
        <taxon>Conifers I</taxon>
        <taxon>Pinales</taxon>
        <taxon>Pinaceae</taxon>
        <taxon>Picea</taxon>
    </lineage>
</organism>
<dbReference type="AlphaFoldDB" id="A0A101M5F7"/>
<geneLocation type="mitochondrion" evidence="1"/>
<sequence>MSHLVTGGVAWPTYLLTYSAQIILTRVRAWNMHRRTGNKLEYWFLGRWKIMNLRRKAPYQMIHLKDILFYCGSSY</sequence>
<name>A0A101M5F7_PICGL</name>
<reference evidence="1" key="1">
    <citation type="journal article" date="2015" name="Genome Biol. Evol.">
        <title>Organellar Genomes of White Spruce (Picea glauca): Assembly and Annotation.</title>
        <authorList>
            <person name="Jackman S.D."/>
            <person name="Warren R.L."/>
            <person name="Gibb E.A."/>
            <person name="Vandervalk B.P."/>
            <person name="Mohamadi H."/>
            <person name="Chu J."/>
            <person name="Raymond A."/>
            <person name="Pleasance S."/>
            <person name="Coope R."/>
            <person name="Wildung M.R."/>
            <person name="Ritland C.E."/>
            <person name="Bousquet J."/>
            <person name="Jones S.J."/>
            <person name="Bohlmann J."/>
            <person name="Birol I."/>
        </authorList>
    </citation>
    <scope>NUCLEOTIDE SEQUENCE [LARGE SCALE GENOMIC DNA]</scope>
    <source>
        <tissue evidence="1">Flushing bud</tissue>
    </source>
</reference>
<gene>
    <name evidence="1" type="ORF">ABT39_MTgene1065</name>
</gene>
<protein>
    <submittedName>
        <fullName evidence="1">Uncharacterized protein</fullName>
    </submittedName>
</protein>